<accession>U6G5E0</accession>
<dbReference type="Proteomes" id="UP000018201">
    <property type="component" value="Unassembled WGS sequence"/>
</dbReference>
<evidence type="ECO:0000313" key="1">
    <source>
        <dbReference type="EMBL" id="CDI74722.1"/>
    </source>
</evidence>
<keyword evidence="2" id="KW-1185">Reference proteome</keyword>
<dbReference type="AlphaFoldDB" id="U6G5E0"/>
<proteinExistence type="predicted"/>
<reference evidence="1" key="2">
    <citation type="submission" date="2013-10" db="EMBL/GenBank/DDBJ databases">
        <authorList>
            <person name="Aslett M."/>
        </authorList>
    </citation>
    <scope>NUCLEOTIDE SEQUENCE [LARGE SCALE GENOMIC DNA]</scope>
    <source>
        <strain evidence="1">Houghton</strain>
    </source>
</reference>
<name>U6G5E0_9EIME</name>
<dbReference type="VEuPathDB" id="ToxoDB:EPH_0035620"/>
<gene>
    <name evidence="1" type="ORF">EPH_0035620</name>
</gene>
<reference evidence="1" key="1">
    <citation type="submission" date="2013-10" db="EMBL/GenBank/DDBJ databases">
        <title>Genomic analysis of the causative agents of coccidiosis in chickens.</title>
        <authorList>
            <person name="Reid A.J."/>
            <person name="Blake D."/>
            <person name="Billington K."/>
            <person name="Browne H."/>
            <person name="Dunn M."/>
            <person name="Hung S."/>
            <person name="Kawahara F."/>
            <person name="Miranda-Saavedra D."/>
            <person name="Mourier T."/>
            <person name="Nagra H."/>
            <person name="Otto T.D."/>
            <person name="Rawlings N."/>
            <person name="Sanchez A."/>
            <person name="Sanders M."/>
            <person name="Subramaniam C."/>
            <person name="Tay Y."/>
            <person name="Dear P."/>
            <person name="Doerig C."/>
            <person name="Gruber A."/>
            <person name="Parkinson J."/>
            <person name="Shirley M."/>
            <person name="Wan K.L."/>
            <person name="Berriman M."/>
            <person name="Tomley F."/>
            <person name="Pain A."/>
        </authorList>
    </citation>
    <scope>NUCLEOTIDE SEQUENCE [LARGE SCALE GENOMIC DNA]</scope>
    <source>
        <strain evidence="1">Houghton</strain>
    </source>
</reference>
<sequence length="182" mass="20470">MAAALSSLHGLDAEQRSEAIAENPPVVAALVAVLRLEADIQPAQYALTILYEVVRENSSQYEVMCKALEKTEVRSRTSRFSDDEVKYFVQSLIGGRFPVSEAGRLDALIDGGPLYGKHETFRSWKRKWRIRDRIGIVRVGLHVIENFLSCEDAVEIIIEENVAQLMAGVSQIHVEEARYLRV</sequence>
<protein>
    <submittedName>
        <fullName evidence="1">Vacuolar ATP synthase subunit h, putative</fullName>
    </submittedName>
</protein>
<dbReference type="OrthoDB" id="348011at2759"/>
<dbReference type="EMBL" id="HG690509">
    <property type="protein sequence ID" value="CDI74722.1"/>
    <property type="molecule type" value="Genomic_DNA"/>
</dbReference>
<organism evidence="1 2">
    <name type="scientific">Eimeria praecox</name>
    <dbReference type="NCBI Taxonomy" id="51316"/>
    <lineage>
        <taxon>Eukaryota</taxon>
        <taxon>Sar</taxon>
        <taxon>Alveolata</taxon>
        <taxon>Apicomplexa</taxon>
        <taxon>Conoidasida</taxon>
        <taxon>Coccidia</taxon>
        <taxon>Eucoccidiorida</taxon>
        <taxon>Eimeriorina</taxon>
        <taxon>Eimeriidae</taxon>
        <taxon>Eimeria</taxon>
    </lineage>
</organism>
<evidence type="ECO:0000313" key="2">
    <source>
        <dbReference type="Proteomes" id="UP000018201"/>
    </source>
</evidence>